<gene>
    <name evidence="2" type="ORF">M407DRAFT_193172</name>
</gene>
<evidence type="ECO:0000313" key="2">
    <source>
        <dbReference type="EMBL" id="KIO27326.1"/>
    </source>
</evidence>
<feature type="region of interest" description="Disordered" evidence="1">
    <location>
        <begin position="35"/>
        <end position="91"/>
    </location>
</feature>
<protein>
    <submittedName>
        <fullName evidence="2">Uncharacterized protein</fullName>
    </submittedName>
</protein>
<proteinExistence type="predicted"/>
<dbReference type="Proteomes" id="UP000054248">
    <property type="component" value="Unassembled WGS sequence"/>
</dbReference>
<reference evidence="2 3" key="1">
    <citation type="submission" date="2014-04" db="EMBL/GenBank/DDBJ databases">
        <authorList>
            <consortium name="DOE Joint Genome Institute"/>
            <person name="Kuo A."/>
            <person name="Girlanda M."/>
            <person name="Perotto S."/>
            <person name="Kohler A."/>
            <person name="Nagy L.G."/>
            <person name="Floudas D."/>
            <person name="Copeland A."/>
            <person name="Barry K.W."/>
            <person name="Cichocki N."/>
            <person name="Veneault-Fourrey C."/>
            <person name="LaButti K."/>
            <person name="Lindquist E.A."/>
            <person name="Lipzen A."/>
            <person name="Lundell T."/>
            <person name="Morin E."/>
            <person name="Murat C."/>
            <person name="Sun H."/>
            <person name="Tunlid A."/>
            <person name="Henrissat B."/>
            <person name="Grigoriev I.V."/>
            <person name="Hibbett D.S."/>
            <person name="Martin F."/>
            <person name="Nordberg H.P."/>
            <person name="Cantor M.N."/>
            <person name="Hua S.X."/>
        </authorList>
    </citation>
    <scope>NUCLEOTIDE SEQUENCE [LARGE SCALE GENOMIC DNA]</scope>
    <source>
        <strain evidence="2 3">MUT 4182</strain>
    </source>
</reference>
<accession>A0A0C3QJN2</accession>
<reference evidence="3" key="2">
    <citation type="submission" date="2015-01" db="EMBL/GenBank/DDBJ databases">
        <title>Evolutionary Origins and Diversification of the Mycorrhizal Mutualists.</title>
        <authorList>
            <consortium name="DOE Joint Genome Institute"/>
            <consortium name="Mycorrhizal Genomics Consortium"/>
            <person name="Kohler A."/>
            <person name="Kuo A."/>
            <person name="Nagy L.G."/>
            <person name="Floudas D."/>
            <person name="Copeland A."/>
            <person name="Barry K.W."/>
            <person name="Cichocki N."/>
            <person name="Veneault-Fourrey C."/>
            <person name="LaButti K."/>
            <person name="Lindquist E.A."/>
            <person name="Lipzen A."/>
            <person name="Lundell T."/>
            <person name="Morin E."/>
            <person name="Murat C."/>
            <person name="Riley R."/>
            <person name="Ohm R."/>
            <person name="Sun H."/>
            <person name="Tunlid A."/>
            <person name="Henrissat B."/>
            <person name="Grigoriev I.V."/>
            <person name="Hibbett D.S."/>
            <person name="Martin F."/>
        </authorList>
    </citation>
    <scope>NUCLEOTIDE SEQUENCE [LARGE SCALE GENOMIC DNA]</scope>
    <source>
        <strain evidence="3">MUT 4182</strain>
    </source>
</reference>
<dbReference type="AlphaFoldDB" id="A0A0C3QJN2"/>
<evidence type="ECO:0000256" key="1">
    <source>
        <dbReference type="SAM" id="MobiDB-lite"/>
    </source>
</evidence>
<keyword evidence="3" id="KW-1185">Reference proteome</keyword>
<evidence type="ECO:0000313" key="3">
    <source>
        <dbReference type="Proteomes" id="UP000054248"/>
    </source>
</evidence>
<feature type="compositionally biased region" description="Polar residues" evidence="1">
    <location>
        <begin position="43"/>
        <end position="60"/>
    </location>
</feature>
<organism evidence="2 3">
    <name type="scientific">Tulasnella calospora MUT 4182</name>
    <dbReference type="NCBI Taxonomy" id="1051891"/>
    <lineage>
        <taxon>Eukaryota</taxon>
        <taxon>Fungi</taxon>
        <taxon>Dikarya</taxon>
        <taxon>Basidiomycota</taxon>
        <taxon>Agaricomycotina</taxon>
        <taxon>Agaricomycetes</taxon>
        <taxon>Cantharellales</taxon>
        <taxon>Tulasnellaceae</taxon>
        <taxon>Tulasnella</taxon>
    </lineage>
</organism>
<dbReference type="HOGENOM" id="CLU_1866622_0_0_1"/>
<sequence>MFQDKTCLHSDLVRVGSEQNMLAKSKPKLCKAGKIESLRSTRHQQSSSNTQRTLWRNPQTRPLKGIHRAHSPGWQTQKELGERKKDNPSISTVSRAYPSYALLALTPHLCCEGQLLPACLLALDPRSGGFLVCVLGE</sequence>
<dbReference type="EMBL" id="KN823011">
    <property type="protein sequence ID" value="KIO27326.1"/>
    <property type="molecule type" value="Genomic_DNA"/>
</dbReference>
<name>A0A0C3QJN2_9AGAM</name>